<comment type="caution">
    <text evidence="2">The sequence shown here is derived from an EMBL/GenBank/DDBJ whole genome shotgun (WGS) entry which is preliminary data.</text>
</comment>
<dbReference type="Gene3D" id="3.30.1310.20">
    <property type="entry name" value="PRTase-like"/>
    <property type="match status" value="1"/>
</dbReference>
<dbReference type="AlphaFoldDB" id="A0AAW9QKY1"/>
<dbReference type="SUPFAM" id="SSF53271">
    <property type="entry name" value="PRTase-like"/>
    <property type="match status" value="1"/>
</dbReference>
<sequence>MIDRFRDRTEAGRLLAERLTEYTNAPDTLVLALPRGGVPVAYEIARALHLPLDICLTRKLGVPGRKELAMGAIGQGGIRVINESIVEDLGLSERAIERVAREEAIELERRDRLYRGDRPLPAIEGKTILLVDDGIATGATLKAAILTLQARDPRSIVVAVPVAPAETRYQLEELVDRVVCVLEPEALMAISAWYDDFSQTSDGEVRELLAGANRSGASD</sequence>
<keyword evidence="2" id="KW-0328">Glycosyltransferase</keyword>
<dbReference type="RefSeq" id="WP_332865932.1">
    <property type="nucleotide sequence ID" value="NZ_JBAFSM010000029.1"/>
</dbReference>
<keyword evidence="3" id="KW-1185">Reference proteome</keyword>
<organism evidence="2 3">
    <name type="scientific">Pannus brasiliensis CCIBt3594</name>
    <dbReference type="NCBI Taxonomy" id="1427578"/>
    <lineage>
        <taxon>Bacteria</taxon>
        <taxon>Bacillati</taxon>
        <taxon>Cyanobacteriota</taxon>
        <taxon>Cyanophyceae</taxon>
        <taxon>Oscillatoriophycideae</taxon>
        <taxon>Chroococcales</taxon>
        <taxon>Microcystaceae</taxon>
        <taxon>Pannus</taxon>
    </lineage>
</organism>
<name>A0AAW9QKY1_9CHRO</name>
<accession>A0AAW9QKY1</accession>
<feature type="domain" description="Phosphoribosyltransferase" evidence="1">
    <location>
        <begin position="11"/>
        <end position="180"/>
    </location>
</feature>
<dbReference type="CDD" id="cd06223">
    <property type="entry name" value="PRTases_typeI"/>
    <property type="match status" value="1"/>
</dbReference>
<dbReference type="Pfam" id="PF00156">
    <property type="entry name" value="Pribosyltran"/>
    <property type="match status" value="1"/>
</dbReference>
<dbReference type="GO" id="GO:0016757">
    <property type="term" value="F:glycosyltransferase activity"/>
    <property type="evidence" value="ECO:0007669"/>
    <property type="project" value="UniProtKB-KW"/>
</dbReference>
<evidence type="ECO:0000259" key="1">
    <source>
        <dbReference type="Pfam" id="PF00156"/>
    </source>
</evidence>
<dbReference type="Proteomes" id="UP001328733">
    <property type="component" value="Unassembled WGS sequence"/>
</dbReference>
<evidence type="ECO:0000313" key="2">
    <source>
        <dbReference type="EMBL" id="MEG3438450.1"/>
    </source>
</evidence>
<evidence type="ECO:0000313" key="3">
    <source>
        <dbReference type="Proteomes" id="UP001328733"/>
    </source>
</evidence>
<reference evidence="2 3" key="1">
    <citation type="submission" date="2024-01" db="EMBL/GenBank/DDBJ databases">
        <title>Genomic insights into the taxonomy and metabolism of the cyanobacterium Pannus brasiliensis CCIBt3594.</title>
        <authorList>
            <person name="Machado M."/>
            <person name="Botero N.B."/>
            <person name="Andreote A.P.D."/>
            <person name="Feitosa A.M.T."/>
            <person name="Popin R."/>
            <person name="Sivonen K."/>
            <person name="Fiore M.F."/>
        </authorList>
    </citation>
    <scope>NUCLEOTIDE SEQUENCE [LARGE SCALE GENOMIC DNA]</scope>
    <source>
        <strain evidence="2 3">CCIBt3594</strain>
    </source>
</reference>
<protein>
    <submittedName>
        <fullName evidence="2">Phosphoribosyltransferase</fullName>
    </submittedName>
</protein>
<proteinExistence type="predicted"/>
<dbReference type="InterPro" id="IPR000836">
    <property type="entry name" value="PRTase_dom"/>
</dbReference>
<keyword evidence="2" id="KW-0808">Transferase</keyword>
<dbReference type="EMBL" id="JBAFSM010000029">
    <property type="protein sequence ID" value="MEG3438450.1"/>
    <property type="molecule type" value="Genomic_DNA"/>
</dbReference>
<dbReference type="InterPro" id="IPR029057">
    <property type="entry name" value="PRTase-like"/>
</dbReference>
<dbReference type="Gene3D" id="3.40.50.2020">
    <property type="match status" value="1"/>
</dbReference>
<gene>
    <name evidence="2" type="ORF">V0288_15065</name>
</gene>